<evidence type="ECO:0008006" key="4">
    <source>
        <dbReference type="Google" id="ProtNLM"/>
    </source>
</evidence>
<dbReference type="PANTHER" id="PTHR47691:SF3">
    <property type="entry name" value="HTH-TYPE TRANSCRIPTIONAL REGULATOR RV0890C-RELATED"/>
    <property type="match status" value="1"/>
</dbReference>
<feature type="region of interest" description="Disordered" evidence="1">
    <location>
        <begin position="231"/>
        <end position="253"/>
    </location>
</feature>
<feature type="region of interest" description="Disordered" evidence="1">
    <location>
        <begin position="96"/>
        <end position="115"/>
    </location>
</feature>
<dbReference type="Gene3D" id="1.10.10.10">
    <property type="entry name" value="Winged helix-like DNA-binding domain superfamily/Winged helix DNA-binding domain"/>
    <property type="match status" value="1"/>
</dbReference>
<dbReference type="Proteomes" id="UP001050808">
    <property type="component" value="Unassembled WGS sequence"/>
</dbReference>
<dbReference type="PANTHER" id="PTHR47691">
    <property type="entry name" value="REGULATOR-RELATED"/>
    <property type="match status" value="1"/>
</dbReference>
<proteinExistence type="predicted"/>
<gene>
    <name evidence="2" type="ORF">Sviol_54320</name>
</gene>
<protein>
    <recommendedName>
        <fullName evidence="4">HTH luxR-type domain-containing protein</fullName>
    </recommendedName>
</protein>
<evidence type="ECO:0000313" key="3">
    <source>
        <dbReference type="Proteomes" id="UP001050808"/>
    </source>
</evidence>
<organism evidence="2 3">
    <name type="scientific">Streptomyces violascens</name>
    <dbReference type="NCBI Taxonomy" id="67381"/>
    <lineage>
        <taxon>Bacteria</taxon>
        <taxon>Bacillati</taxon>
        <taxon>Actinomycetota</taxon>
        <taxon>Actinomycetes</taxon>
        <taxon>Kitasatosporales</taxon>
        <taxon>Streptomycetaceae</taxon>
        <taxon>Streptomyces</taxon>
    </lineage>
</organism>
<dbReference type="InterPro" id="IPR016032">
    <property type="entry name" value="Sig_transdc_resp-reg_C-effctor"/>
</dbReference>
<comment type="caution">
    <text evidence="2">The sequence shown here is derived from an EMBL/GenBank/DDBJ whole genome shotgun (WGS) entry which is preliminary data.</text>
</comment>
<keyword evidence="3" id="KW-1185">Reference proteome</keyword>
<reference evidence="2" key="1">
    <citation type="submission" date="2024-05" db="EMBL/GenBank/DDBJ databases">
        <title>Whole genome shotgun sequence of Streptomyces violascens NBRC 12920.</title>
        <authorList>
            <person name="Komaki H."/>
            <person name="Tamura T."/>
        </authorList>
    </citation>
    <scope>NUCLEOTIDE SEQUENCE</scope>
    <source>
        <strain evidence="2">NBRC 12920</strain>
    </source>
</reference>
<evidence type="ECO:0000256" key="1">
    <source>
        <dbReference type="SAM" id="MobiDB-lite"/>
    </source>
</evidence>
<evidence type="ECO:0000313" key="2">
    <source>
        <dbReference type="EMBL" id="GHI41024.1"/>
    </source>
</evidence>
<sequence length="253" mass="26508">MWLVDLSVLRSGRLLARTVASAFGAQEHTVRPELDVLAEFLAGHRALPVLDNCEHLITAVATLAFELLAAAPELRILATSRRRLSVPGEHVLAVEPLPVGPAPQQGRPGSSRRCGKAVHRAGRGQRQRVPAHGQNVETVRTLCDRLEGIPLALELTAALGLPGPPPAPGPAAIAPARALTRREERIAVLAGEGASPAAVAGLLRLSRTEMESQLAAILGALNLSDPERLAARASTRPFPDGDAPDASPTAHAT</sequence>
<accession>A0ABQ3QUS0</accession>
<name>A0ABQ3QUS0_9ACTN</name>
<dbReference type="SUPFAM" id="SSF46894">
    <property type="entry name" value="C-terminal effector domain of the bipartite response regulators"/>
    <property type="match status" value="1"/>
</dbReference>
<dbReference type="EMBL" id="BNDY01000017">
    <property type="protein sequence ID" value="GHI41024.1"/>
    <property type="molecule type" value="Genomic_DNA"/>
</dbReference>
<dbReference type="InterPro" id="IPR036388">
    <property type="entry name" value="WH-like_DNA-bd_sf"/>
</dbReference>